<dbReference type="PANTHER" id="PTHR22923:SF116">
    <property type="entry name" value="C1Q DOMAIN-CONTAINING PROTEIN"/>
    <property type="match status" value="1"/>
</dbReference>
<evidence type="ECO:0000256" key="1">
    <source>
        <dbReference type="ARBA" id="ARBA00004613"/>
    </source>
</evidence>
<dbReference type="Proteomes" id="UP001634394">
    <property type="component" value="Unassembled WGS sequence"/>
</dbReference>
<keyword evidence="4" id="KW-0175">Coiled coil</keyword>
<name>A0ABD3VVK7_SINWO</name>
<keyword evidence="3" id="KW-0732">Signal</keyword>
<protein>
    <recommendedName>
        <fullName evidence="5">C1q domain-containing protein</fullName>
    </recommendedName>
</protein>
<evidence type="ECO:0000256" key="4">
    <source>
        <dbReference type="SAM" id="Coils"/>
    </source>
</evidence>
<dbReference type="PROSITE" id="PS50871">
    <property type="entry name" value="C1Q"/>
    <property type="match status" value="1"/>
</dbReference>
<feature type="coiled-coil region" evidence="4">
    <location>
        <begin position="49"/>
        <end position="83"/>
    </location>
</feature>
<organism evidence="6 7">
    <name type="scientific">Sinanodonta woodiana</name>
    <name type="common">Chinese pond mussel</name>
    <name type="synonym">Anodonta woodiana</name>
    <dbReference type="NCBI Taxonomy" id="1069815"/>
    <lineage>
        <taxon>Eukaryota</taxon>
        <taxon>Metazoa</taxon>
        <taxon>Spiralia</taxon>
        <taxon>Lophotrochozoa</taxon>
        <taxon>Mollusca</taxon>
        <taxon>Bivalvia</taxon>
        <taxon>Autobranchia</taxon>
        <taxon>Heteroconchia</taxon>
        <taxon>Palaeoheterodonta</taxon>
        <taxon>Unionida</taxon>
        <taxon>Unionoidea</taxon>
        <taxon>Unionidae</taxon>
        <taxon>Unioninae</taxon>
        <taxon>Sinanodonta</taxon>
    </lineage>
</organism>
<dbReference type="SMART" id="SM00110">
    <property type="entry name" value="C1Q"/>
    <property type="match status" value="1"/>
</dbReference>
<gene>
    <name evidence="6" type="ORF">ACJMK2_043000</name>
</gene>
<dbReference type="PANTHER" id="PTHR22923">
    <property type="entry name" value="CEREBELLIN-RELATED"/>
    <property type="match status" value="1"/>
</dbReference>
<dbReference type="InterPro" id="IPR050822">
    <property type="entry name" value="Cerebellin_Synaptic_Org"/>
</dbReference>
<feature type="domain" description="C1q" evidence="5">
    <location>
        <begin position="83"/>
        <end position="211"/>
    </location>
</feature>
<evidence type="ECO:0000313" key="7">
    <source>
        <dbReference type="Proteomes" id="UP001634394"/>
    </source>
</evidence>
<dbReference type="AlphaFoldDB" id="A0ABD3VVK7"/>
<dbReference type="Gene3D" id="2.60.120.40">
    <property type="match status" value="1"/>
</dbReference>
<keyword evidence="2" id="KW-0964">Secreted</keyword>
<evidence type="ECO:0000256" key="3">
    <source>
        <dbReference type="ARBA" id="ARBA00022729"/>
    </source>
</evidence>
<comment type="subcellular location">
    <subcellularLocation>
        <location evidence="1">Secreted</location>
    </subcellularLocation>
</comment>
<evidence type="ECO:0000313" key="6">
    <source>
        <dbReference type="EMBL" id="KAL3865629.1"/>
    </source>
</evidence>
<dbReference type="SUPFAM" id="SSF49842">
    <property type="entry name" value="TNF-like"/>
    <property type="match status" value="1"/>
</dbReference>
<reference evidence="6 7" key="1">
    <citation type="submission" date="2024-11" db="EMBL/GenBank/DDBJ databases">
        <title>Chromosome-level genome assembly of the freshwater bivalve Anodonta woodiana.</title>
        <authorList>
            <person name="Chen X."/>
        </authorList>
    </citation>
    <scope>NUCLEOTIDE SEQUENCE [LARGE SCALE GENOMIC DNA]</scope>
    <source>
        <strain evidence="6">MN2024</strain>
        <tissue evidence="6">Gills</tissue>
    </source>
</reference>
<dbReference type="Pfam" id="PF00386">
    <property type="entry name" value="C1q"/>
    <property type="match status" value="1"/>
</dbReference>
<accession>A0ABD3VVK7</accession>
<sequence length="211" mass="23346">MITPYWKLEDLWNMLSSVLLPILVLLSLNGVHVAGFLETPQSNVVAGDITYLQNQLNDEKAKRMLLENEIKMLKQEFSEMKASRATPVGFKARLSETLTVSQPNEKIVYKDVLANIGECYNKTNGVFQAKVNGTYLFSVVACSASSHFIALNIVRNGNVIGNVLAGDNALSDCGTEVTVTSMTVGDRVWVERQRGDVLYALYWNSFSGVMV</sequence>
<dbReference type="InterPro" id="IPR008983">
    <property type="entry name" value="Tumour_necrosis_fac-like_dom"/>
</dbReference>
<dbReference type="PRINTS" id="PR00007">
    <property type="entry name" value="COMPLEMNTC1Q"/>
</dbReference>
<evidence type="ECO:0000256" key="2">
    <source>
        <dbReference type="ARBA" id="ARBA00022525"/>
    </source>
</evidence>
<dbReference type="GO" id="GO:0005576">
    <property type="term" value="C:extracellular region"/>
    <property type="evidence" value="ECO:0007669"/>
    <property type="project" value="UniProtKB-SubCell"/>
</dbReference>
<keyword evidence="7" id="KW-1185">Reference proteome</keyword>
<proteinExistence type="predicted"/>
<comment type="caution">
    <text evidence="6">The sequence shown here is derived from an EMBL/GenBank/DDBJ whole genome shotgun (WGS) entry which is preliminary data.</text>
</comment>
<dbReference type="InterPro" id="IPR001073">
    <property type="entry name" value="C1q_dom"/>
</dbReference>
<dbReference type="EMBL" id="JBJQND010000009">
    <property type="protein sequence ID" value="KAL3865629.1"/>
    <property type="molecule type" value="Genomic_DNA"/>
</dbReference>
<evidence type="ECO:0000259" key="5">
    <source>
        <dbReference type="PROSITE" id="PS50871"/>
    </source>
</evidence>